<gene>
    <name evidence="2" type="ORF">chiPu_0000947</name>
</gene>
<feature type="region of interest" description="Disordered" evidence="1">
    <location>
        <begin position="14"/>
        <end position="82"/>
    </location>
</feature>
<evidence type="ECO:0000313" key="3">
    <source>
        <dbReference type="Proteomes" id="UP000287033"/>
    </source>
</evidence>
<feature type="compositionally biased region" description="Pro residues" evidence="1">
    <location>
        <begin position="60"/>
        <end position="80"/>
    </location>
</feature>
<organism evidence="2 3">
    <name type="scientific">Chiloscyllium punctatum</name>
    <name type="common">Brownbanded bambooshark</name>
    <name type="synonym">Hemiscyllium punctatum</name>
    <dbReference type="NCBI Taxonomy" id="137246"/>
    <lineage>
        <taxon>Eukaryota</taxon>
        <taxon>Metazoa</taxon>
        <taxon>Chordata</taxon>
        <taxon>Craniata</taxon>
        <taxon>Vertebrata</taxon>
        <taxon>Chondrichthyes</taxon>
        <taxon>Elasmobranchii</taxon>
        <taxon>Galeomorphii</taxon>
        <taxon>Galeoidea</taxon>
        <taxon>Orectolobiformes</taxon>
        <taxon>Hemiscylliidae</taxon>
        <taxon>Chiloscyllium</taxon>
    </lineage>
</organism>
<comment type="caution">
    <text evidence="2">The sequence shown here is derived from an EMBL/GenBank/DDBJ whole genome shotgun (WGS) entry which is preliminary data.</text>
</comment>
<protein>
    <submittedName>
        <fullName evidence="2">Uncharacterized protein</fullName>
    </submittedName>
</protein>
<reference evidence="2 3" key="1">
    <citation type="journal article" date="2018" name="Nat. Ecol. Evol.">
        <title>Shark genomes provide insights into elasmobranch evolution and the origin of vertebrates.</title>
        <authorList>
            <person name="Hara Y"/>
            <person name="Yamaguchi K"/>
            <person name="Onimaru K"/>
            <person name="Kadota M"/>
            <person name="Koyanagi M"/>
            <person name="Keeley SD"/>
            <person name="Tatsumi K"/>
            <person name="Tanaka K"/>
            <person name="Motone F"/>
            <person name="Kageyama Y"/>
            <person name="Nozu R"/>
            <person name="Adachi N"/>
            <person name="Nishimura O"/>
            <person name="Nakagawa R"/>
            <person name="Tanegashima C"/>
            <person name="Kiyatake I"/>
            <person name="Matsumoto R"/>
            <person name="Murakumo K"/>
            <person name="Nishida K"/>
            <person name="Terakita A"/>
            <person name="Kuratani S"/>
            <person name="Sato K"/>
            <person name="Hyodo S Kuraku.S."/>
        </authorList>
    </citation>
    <scope>NUCLEOTIDE SEQUENCE [LARGE SCALE GENOMIC DNA]</scope>
</reference>
<evidence type="ECO:0000256" key="1">
    <source>
        <dbReference type="SAM" id="MobiDB-lite"/>
    </source>
</evidence>
<name>A0A401RWT4_CHIPU</name>
<proteinExistence type="predicted"/>
<dbReference type="OrthoDB" id="9944956at2759"/>
<keyword evidence="3" id="KW-1185">Reference proteome</keyword>
<evidence type="ECO:0000313" key="2">
    <source>
        <dbReference type="EMBL" id="GCC22559.1"/>
    </source>
</evidence>
<feature type="compositionally biased region" description="Polar residues" evidence="1">
    <location>
        <begin position="35"/>
        <end position="49"/>
    </location>
</feature>
<accession>A0A401RWT4</accession>
<dbReference type="AlphaFoldDB" id="A0A401RWT4"/>
<feature type="compositionally biased region" description="Pro residues" evidence="1">
    <location>
        <begin position="21"/>
        <end position="33"/>
    </location>
</feature>
<dbReference type="Proteomes" id="UP000287033">
    <property type="component" value="Unassembled WGS sequence"/>
</dbReference>
<dbReference type="EMBL" id="BEZZ01000013">
    <property type="protein sequence ID" value="GCC22559.1"/>
    <property type="molecule type" value="Genomic_DNA"/>
</dbReference>
<sequence>MAEFGKITDVRTTADAFGGIPQPPPYGLHPPPYSAISSPNPSVLQTNENYAPPGYQPNYPASPPYSPYPTYPTAPQPPNAHPQYAGYQKSVAASSVAFAAQNTAAAAATPMLPYFVNQQHPTSVRVFNTQNTASTYVINQQQHGSTYLVNQQQHGSTYVINQQQIAPTFVVNQQHPAPPVVLIQSGNVAKGNCITRGYPTEMTHQQSAKNVSKALANIALSNIGRAIRSSTRNKEKQVTVTTGGNHVIIYK</sequence>
<dbReference type="OMA" id="TEMTHQQ"/>